<dbReference type="Pfam" id="PF00005">
    <property type="entry name" value="ABC_tran"/>
    <property type="match status" value="2"/>
</dbReference>
<dbReference type="NCBIfam" id="NF008453">
    <property type="entry name" value="PRK11308.1"/>
    <property type="match status" value="2"/>
</dbReference>
<evidence type="ECO:0000313" key="6">
    <source>
        <dbReference type="Proteomes" id="UP000292639"/>
    </source>
</evidence>
<keyword evidence="1" id="KW-0813">Transport</keyword>
<keyword evidence="3 5" id="KW-0067">ATP-binding</keyword>
<dbReference type="RefSeq" id="WP_131183896.1">
    <property type="nucleotide sequence ID" value="NZ_QJUO01000007.1"/>
</dbReference>
<name>A0A4Q9REI2_9GAMM</name>
<accession>A0A4Q9REI2</accession>
<keyword evidence="2" id="KW-0547">Nucleotide-binding</keyword>
<dbReference type="AlphaFoldDB" id="A0A4Q9REI2"/>
<dbReference type="InterPro" id="IPR050319">
    <property type="entry name" value="ABC_transp_ATP-bind"/>
</dbReference>
<dbReference type="CDD" id="cd03257">
    <property type="entry name" value="ABC_NikE_OppD_transporters"/>
    <property type="match status" value="2"/>
</dbReference>
<keyword evidence="6" id="KW-1185">Reference proteome</keyword>
<evidence type="ECO:0000256" key="2">
    <source>
        <dbReference type="ARBA" id="ARBA00022741"/>
    </source>
</evidence>
<organism evidence="5 6">
    <name type="scientific">Stutzerimonas kirkiae</name>
    <dbReference type="NCBI Taxonomy" id="2211392"/>
    <lineage>
        <taxon>Bacteria</taxon>
        <taxon>Pseudomonadati</taxon>
        <taxon>Pseudomonadota</taxon>
        <taxon>Gammaproteobacteria</taxon>
        <taxon>Pseudomonadales</taxon>
        <taxon>Pseudomonadaceae</taxon>
        <taxon>Stutzerimonas</taxon>
    </lineage>
</organism>
<evidence type="ECO:0000256" key="3">
    <source>
        <dbReference type="ARBA" id="ARBA00022840"/>
    </source>
</evidence>
<evidence type="ECO:0000256" key="1">
    <source>
        <dbReference type="ARBA" id="ARBA00022448"/>
    </source>
</evidence>
<dbReference type="GO" id="GO:0055085">
    <property type="term" value="P:transmembrane transport"/>
    <property type="evidence" value="ECO:0007669"/>
    <property type="project" value="UniProtKB-ARBA"/>
</dbReference>
<dbReference type="SUPFAM" id="SSF52540">
    <property type="entry name" value="P-loop containing nucleoside triphosphate hydrolases"/>
    <property type="match status" value="2"/>
</dbReference>
<evidence type="ECO:0000313" key="5">
    <source>
        <dbReference type="EMBL" id="TBU98878.1"/>
    </source>
</evidence>
<dbReference type="Proteomes" id="UP000292639">
    <property type="component" value="Unassembled WGS sequence"/>
</dbReference>
<dbReference type="Gene3D" id="3.40.50.300">
    <property type="entry name" value="P-loop containing nucleotide triphosphate hydrolases"/>
    <property type="match status" value="2"/>
</dbReference>
<dbReference type="GO" id="GO:0016887">
    <property type="term" value="F:ATP hydrolysis activity"/>
    <property type="evidence" value="ECO:0007669"/>
    <property type="project" value="InterPro"/>
</dbReference>
<sequence length="606" mass="65860">MSSQVSVSVADFSVAVAATGKLLVDRVSFAIAPGEVLGVIGDSGAGKTVLAKALAGWLGRDLAALGGTLRVGESSIAAPQLASMARGQRTRIGFVGGDPSSALNPTLTVGKQLMERLRAARPGIGRAEGRRRIVQLLSDVRIPSPEARLEEYPFQFSGGMLQRVMIVDALLGDPDFLVADNITQPLDVTVGAQILRLVRRVAREHRTAILYLTSSPAIARDVADRLLVLDQGAVVEEGESHALLGDPAHAATRRLIAQQPGLWRNVEARPVHSHEGVMPSMAVLDVAQTYHHQRRAVKAVRQATFDVFPGENFAIVGESGCGKSTLTRILAWLEIPEKGDIELFGQSLSFLPKKQLVKLRQQFQLLLQDPFNSLPPRMTIGRMIAEPLLIHQRLGKAQLRERVLAAMAEVGLDPALHDHLALNLNGAQRQRIAIARALILSPKLIILDETLSSLDPGEQQKLLELFDRLQKKHGLTYIFISHDLAMVRRSCDRIAVMYLGEMVEVTDNQTLFSNPGHPYTRALLSAVSTLEDNPFAASEYLLEGEPPSPIDVPQGCAFRTRCPRAMEICASVSPTLDRREGAAGYTACHLNRRPPAVESPLTRGLA</sequence>
<dbReference type="SMART" id="SM00382">
    <property type="entry name" value="AAA"/>
    <property type="match status" value="2"/>
</dbReference>
<dbReference type="InterPro" id="IPR003439">
    <property type="entry name" value="ABC_transporter-like_ATP-bd"/>
</dbReference>
<dbReference type="InterPro" id="IPR027417">
    <property type="entry name" value="P-loop_NTPase"/>
</dbReference>
<evidence type="ECO:0000259" key="4">
    <source>
        <dbReference type="PROSITE" id="PS50893"/>
    </source>
</evidence>
<feature type="domain" description="ABC transporter" evidence="4">
    <location>
        <begin position="281"/>
        <end position="524"/>
    </location>
</feature>
<protein>
    <submittedName>
        <fullName evidence="5">ABC transporter ATP-binding protein</fullName>
    </submittedName>
</protein>
<reference evidence="5 6" key="1">
    <citation type="submission" date="2018-06" db="EMBL/GenBank/DDBJ databases">
        <title>Three novel Pseudomonas species isolated from symptomatic oak.</title>
        <authorList>
            <person name="Bueno-Gonzalez V."/>
            <person name="Brady C."/>
        </authorList>
    </citation>
    <scope>NUCLEOTIDE SEQUENCE [LARGE SCALE GENOMIC DNA]</scope>
    <source>
        <strain evidence="5 6">P17C</strain>
    </source>
</reference>
<dbReference type="NCBIfam" id="TIGR01727">
    <property type="entry name" value="oligo_HPY"/>
    <property type="match status" value="1"/>
</dbReference>
<dbReference type="InterPro" id="IPR003593">
    <property type="entry name" value="AAA+_ATPase"/>
</dbReference>
<dbReference type="InterPro" id="IPR017871">
    <property type="entry name" value="ABC_transporter-like_CS"/>
</dbReference>
<proteinExistence type="predicted"/>
<dbReference type="Pfam" id="PF08352">
    <property type="entry name" value="oligo_HPY"/>
    <property type="match status" value="1"/>
</dbReference>
<gene>
    <name evidence="5" type="ORF">DNJ96_03975</name>
</gene>
<dbReference type="EMBL" id="QJUP01000003">
    <property type="protein sequence ID" value="TBU98878.1"/>
    <property type="molecule type" value="Genomic_DNA"/>
</dbReference>
<dbReference type="GO" id="GO:0015833">
    <property type="term" value="P:peptide transport"/>
    <property type="evidence" value="ECO:0007669"/>
    <property type="project" value="InterPro"/>
</dbReference>
<feature type="domain" description="ABC transporter" evidence="4">
    <location>
        <begin position="7"/>
        <end position="256"/>
    </location>
</feature>
<dbReference type="PANTHER" id="PTHR43776">
    <property type="entry name" value="TRANSPORT ATP-BINDING PROTEIN"/>
    <property type="match status" value="1"/>
</dbReference>
<dbReference type="InterPro" id="IPR013563">
    <property type="entry name" value="Oligopep_ABC_C"/>
</dbReference>
<dbReference type="GO" id="GO:0005524">
    <property type="term" value="F:ATP binding"/>
    <property type="evidence" value="ECO:0007669"/>
    <property type="project" value="UniProtKB-KW"/>
</dbReference>
<dbReference type="PROSITE" id="PS50893">
    <property type="entry name" value="ABC_TRANSPORTER_2"/>
    <property type="match status" value="2"/>
</dbReference>
<comment type="caution">
    <text evidence="5">The sequence shown here is derived from an EMBL/GenBank/DDBJ whole genome shotgun (WGS) entry which is preliminary data.</text>
</comment>
<dbReference type="PROSITE" id="PS00211">
    <property type="entry name" value="ABC_TRANSPORTER_1"/>
    <property type="match status" value="1"/>
</dbReference>